<evidence type="ECO:0000259" key="6">
    <source>
        <dbReference type="Pfam" id="PF00149"/>
    </source>
</evidence>
<feature type="compositionally biased region" description="Pro residues" evidence="5">
    <location>
        <begin position="541"/>
        <end position="563"/>
    </location>
</feature>
<dbReference type="Pfam" id="PF00149">
    <property type="entry name" value="Metallophos"/>
    <property type="match status" value="1"/>
</dbReference>
<organism evidence="8 9">
    <name type="scientific">Candidatus Amesbacteria bacterium GW2011_GWA2_47_11</name>
    <dbReference type="NCBI Taxonomy" id="1618357"/>
    <lineage>
        <taxon>Bacteria</taxon>
        <taxon>Candidatus Amesiibacteriota</taxon>
    </lineage>
</organism>
<dbReference type="PATRIC" id="fig|1618357.3.peg.814"/>
<dbReference type="EMBL" id="LCNM01000019">
    <property type="protein sequence ID" value="KKU55495.1"/>
    <property type="molecule type" value="Genomic_DNA"/>
</dbReference>
<sequence length="722" mass="77198">MSLLHTYINKGVKYAKKVSSFLLITSLISVFLILSTRQTSSQTSDPITISSRVSLSVDDAEEALSTGSVDLSSSDLELGAEDGTSSTLQLVGMRFTNLQIPQGASILNAYIEFEVDETGSVSTNLTIKGQGADNPTTFVNQNRNITSRPATNASVVWNNLPGWTVTSEKKTSPDISSIIQEIVNRPGWTNGNSLVLTIEGTGRRTAESYNGESVNAPLLVVSYLPSGVPTSTPTPIPSPTPTSTPFPEGTIRFAVIGDYGDDSADEERVANLVNSWNPDFVVTTGDNNYPDGEATTIDTNIGKYYSQYIGNYQGSYGLGSFTTRFWPSLGNHDWHTITCGALGCNGAYFDYFTLPNNERYYDVDMGLVHLYSIDSDSGEPDGRDSNSVQANWLQSKLATSSSCFDIVFFHHPPYSSGRHGSTTTMRWPFISWGAESVMNGHDHLYERLDVGGTPYFVNGAGGNGLYTFDNLGTLPAGVTSVIRYNENHGAMLVTATTLGITYQFYNANSVLVDNYNVAKDCSAPSPTPSPTNSPTSTPTPIESPIPSPTPTLTPTPSIIPTPTPSGNQQTLTFTATEDASLYGSSPNKNYGTATKLETDGSPLKRFVTKFSVTGVGAGTVISAKLRLFNVDSSSSGGSFHQAATTWNEGSVTWNTQPALGSTFAALGSVVKNNWYEVNVASFVNGDGTYAFGVDSSSSNGADYTSSEGNASQRPQLVVTVLY</sequence>
<feature type="region of interest" description="Disordered" evidence="5">
    <location>
        <begin position="522"/>
        <end position="570"/>
    </location>
</feature>
<proteinExistence type="predicted"/>
<dbReference type="Proteomes" id="UP000034607">
    <property type="component" value="Unassembled WGS sequence"/>
</dbReference>
<dbReference type="Gene3D" id="3.60.21.10">
    <property type="match status" value="1"/>
</dbReference>
<accession>A0A0G1UCR4</accession>
<evidence type="ECO:0000313" key="8">
    <source>
        <dbReference type="EMBL" id="KKU55495.1"/>
    </source>
</evidence>
<dbReference type="AlphaFoldDB" id="A0A0G1UCR4"/>
<gene>
    <name evidence="8" type="ORF">UX78_C0019G0001</name>
</gene>
<evidence type="ECO:0000256" key="5">
    <source>
        <dbReference type="SAM" id="MobiDB-lite"/>
    </source>
</evidence>
<dbReference type="SUPFAM" id="SSF56300">
    <property type="entry name" value="Metallo-dependent phosphatases"/>
    <property type="match status" value="1"/>
</dbReference>
<feature type="region of interest" description="Disordered" evidence="5">
    <location>
        <begin position="577"/>
        <end position="596"/>
    </location>
</feature>
<protein>
    <submittedName>
        <fullName evidence="8">Alkaline phosphatase</fullName>
    </submittedName>
</protein>
<dbReference type="GO" id="GO:0016787">
    <property type="term" value="F:hydrolase activity"/>
    <property type="evidence" value="ECO:0007669"/>
    <property type="project" value="UniProtKB-KW"/>
</dbReference>
<evidence type="ECO:0000256" key="2">
    <source>
        <dbReference type="ARBA" id="ARBA00022525"/>
    </source>
</evidence>
<dbReference type="Pfam" id="PF24517">
    <property type="entry name" value="CBM96"/>
    <property type="match status" value="1"/>
</dbReference>
<evidence type="ECO:0000256" key="4">
    <source>
        <dbReference type="ARBA" id="ARBA00022801"/>
    </source>
</evidence>
<keyword evidence="3" id="KW-0732">Signal</keyword>
<dbReference type="PANTHER" id="PTHR10161:SF14">
    <property type="entry name" value="TARTRATE-RESISTANT ACID PHOSPHATASE TYPE 5"/>
    <property type="match status" value="1"/>
</dbReference>
<dbReference type="NCBIfam" id="NF033679">
    <property type="entry name" value="DNRLRE_dom"/>
    <property type="match status" value="1"/>
</dbReference>
<keyword evidence="4" id="KW-0378">Hydrolase</keyword>
<dbReference type="GO" id="GO:0005576">
    <property type="term" value="C:extracellular region"/>
    <property type="evidence" value="ECO:0007669"/>
    <property type="project" value="UniProtKB-SubCell"/>
</dbReference>
<feature type="domain" description="Carbohydrate-binding module family 96" evidence="7">
    <location>
        <begin position="570"/>
        <end position="719"/>
    </location>
</feature>
<evidence type="ECO:0000313" key="9">
    <source>
        <dbReference type="Proteomes" id="UP000034607"/>
    </source>
</evidence>
<name>A0A0G1UCR4_9BACT</name>
<comment type="subcellular location">
    <subcellularLocation>
        <location evidence="1">Secreted</location>
    </subcellularLocation>
</comment>
<dbReference type="InterPro" id="IPR051558">
    <property type="entry name" value="Metallophosphoesterase_PAP"/>
</dbReference>
<feature type="compositionally biased region" description="Polar residues" evidence="5">
    <location>
        <begin position="577"/>
        <end position="592"/>
    </location>
</feature>
<dbReference type="InterPro" id="IPR004843">
    <property type="entry name" value="Calcineurin-like_PHP"/>
</dbReference>
<dbReference type="InterPro" id="IPR055372">
    <property type="entry name" value="CBM96"/>
</dbReference>
<reference evidence="8 9" key="1">
    <citation type="journal article" date="2015" name="Nature">
        <title>rRNA introns, odd ribosomes, and small enigmatic genomes across a large radiation of phyla.</title>
        <authorList>
            <person name="Brown C.T."/>
            <person name="Hug L.A."/>
            <person name="Thomas B.C."/>
            <person name="Sharon I."/>
            <person name="Castelle C.J."/>
            <person name="Singh A."/>
            <person name="Wilkins M.J."/>
            <person name="Williams K.H."/>
            <person name="Banfield J.F."/>
        </authorList>
    </citation>
    <scope>NUCLEOTIDE SEQUENCE [LARGE SCALE GENOMIC DNA]</scope>
</reference>
<evidence type="ECO:0000259" key="7">
    <source>
        <dbReference type="Pfam" id="PF24517"/>
    </source>
</evidence>
<keyword evidence="2" id="KW-0964">Secreted</keyword>
<evidence type="ECO:0000256" key="1">
    <source>
        <dbReference type="ARBA" id="ARBA00004613"/>
    </source>
</evidence>
<evidence type="ECO:0000256" key="3">
    <source>
        <dbReference type="ARBA" id="ARBA00022729"/>
    </source>
</evidence>
<dbReference type="InterPro" id="IPR029052">
    <property type="entry name" value="Metallo-depent_PP-like"/>
</dbReference>
<dbReference type="PANTHER" id="PTHR10161">
    <property type="entry name" value="TARTRATE-RESISTANT ACID PHOSPHATASE TYPE 5"/>
    <property type="match status" value="1"/>
</dbReference>
<comment type="caution">
    <text evidence="8">The sequence shown here is derived from an EMBL/GenBank/DDBJ whole genome shotgun (WGS) entry which is preliminary data.</text>
</comment>
<feature type="domain" description="Calcineurin-like phosphoesterase" evidence="6">
    <location>
        <begin position="251"/>
        <end position="444"/>
    </location>
</feature>